<dbReference type="Proteomes" id="UP000392064">
    <property type="component" value="Chromosome"/>
</dbReference>
<comment type="catalytic activity">
    <reaction evidence="8">
        <text>L-seryl-[protein] + ATP = O-phospho-L-seryl-[protein] + ADP + H(+)</text>
        <dbReference type="Rhea" id="RHEA:17989"/>
        <dbReference type="Rhea" id="RHEA-COMP:9863"/>
        <dbReference type="Rhea" id="RHEA-COMP:11604"/>
        <dbReference type="ChEBI" id="CHEBI:15378"/>
        <dbReference type="ChEBI" id="CHEBI:29999"/>
        <dbReference type="ChEBI" id="CHEBI:30616"/>
        <dbReference type="ChEBI" id="CHEBI:83421"/>
        <dbReference type="ChEBI" id="CHEBI:456216"/>
        <dbReference type="EC" id="2.7.11.1"/>
    </reaction>
</comment>
<evidence type="ECO:0000256" key="5">
    <source>
        <dbReference type="ARBA" id="ARBA00022777"/>
    </source>
</evidence>
<dbReference type="PROSITE" id="PS00108">
    <property type="entry name" value="PROTEIN_KINASE_ST"/>
    <property type="match status" value="1"/>
</dbReference>
<dbReference type="SUPFAM" id="SSF56112">
    <property type="entry name" value="Protein kinase-like (PK-like)"/>
    <property type="match status" value="1"/>
</dbReference>
<dbReference type="InterPro" id="IPR000719">
    <property type="entry name" value="Prot_kinase_dom"/>
</dbReference>
<keyword evidence="2" id="KW-0723">Serine/threonine-protein kinase</keyword>
<evidence type="ECO:0000256" key="3">
    <source>
        <dbReference type="ARBA" id="ARBA00022679"/>
    </source>
</evidence>
<evidence type="ECO:0000256" key="2">
    <source>
        <dbReference type="ARBA" id="ARBA00022527"/>
    </source>
</evidence>
<protein>
    <recommendedName>
        <fullName evidence="1">non-specific serine/threonine protein kinase</fullName>
        <ecNumber evidence="1">2.7.11.1</ecNumber>
    </recommendedName>
</protein>
<feature type="domain" description="Protein kinase" evidence="10">
    <location>
        <begin position="11"/>
        <end position="273"/>
    </location>
</feature>
<dbReference type="EC" id="2.7.11.1" evidence="1"/>
<evidence type="ECO:0000313" key="12">
    <source>
        <dbReference type="Proteomes" id="UP000392064"/>
    </source>
</evidence>
<dbReference type="InterPro" id="IPR011009">
    <property type="entry name" value="Kinase-like_dom_sf"/>
</dbReference>
<dbReference type="Pfam" id="PF00069">
    <property type="entry name" value="Pkinase"/>
    <property type="match status" value="1"/>
</dbReference>
<evidence type="ECO:0000256" key="4">
    <source>
        <dbReference type="ARBA" id="ARBA00022741"/>
    </source>
</evidence>
<feature type="binding site" evidence="9">
    <location>
        <position position="40"/>
    </location>
    <ligand>
        <name>ATP</name>
        <dbReference type="ChEBI" id="CHEBI:30616"/>
    </ligand>
</feature>
<dbReference type="Gene3D" id="1.10.510.10">
    <property type="entry name" value="Transferase(Phosphotransferase) domain 1"/>
    <property type="match status" value="1"/>
</dbReference>
<dbReference type="CDD" id="cd14014">
    <property type="entry name" value="STKc_PknB_like"/>
    <property type="match status" value="1"/>
</dbReference>
<dbReference type="KEGG" id="aef:GEV26_08250"/>
<organism evidence="11 12">
    <name type="scientific">Aeromicrobium yanjiei</name>
    <dbReference type="NCBI Taxonomy" id="2662028"/>
    <lineage>
        <taxon>Bacteria</taxon>
        <taxon>Bacillati</taxon>
        <taxon>Actinomycetota</taxon>
        <taxon>Actinomycetes</taxon>
        <taxon>Propionibacteriales</taxon>
        <taxon>Nocardioidaceae</taxon>
        <taxon>Aeromicrobium</taxon>
    </lineage>
</organism>
<comment type="catalytic activity">
    <reaction evidence="7">
        <text>L-threonyl-[protein] + ATP = O-phospho-L-threonyl-[protein] + ADP + H(+)</text>
        <dbReference type="Rhea" id="RHEA:46608"/>
        <dbReference type="Rhea" id="RHEA-COMP:11060"/>
        <dbReference type="Rhea" id="RHEA-COMP:11605"/>
        <dbReference type="ChEBI" id="CHEBI:15378"/>
        <dbReference type="ChEBI" id="CHEBI:30013"/>
        <dbReference type="ChEBI" id="CHEBI:30616"/>
        <dbReference type="ChEBI" id="CHEBI:61977"/>
        <dbReference type="ChEBI" id="CHEBI:456216"/>
        <dbReference type="EC" id="2.7.11.1"/>
    </reaction>
</comment>
<keyword evidence="5 11" id="KW-0418">Kinase</keyword>
<dbReference type="PROSITE" id="PS50011">
    <property type="entry name" value="PROTEIN_KINASE_DOM"/>
    <property type="match status" value="1"/>
</dbReference>
<dbReference type="InterPro" id="IPR008271">
    <property type="entry name" value="Ser/Thr_kinase_AS"/>
</dbReference>
<evidence type="ECO:0000256" key="7">
    <source>
        <dbReference type="ARBA" id="ARBA00047899"/>
    </source>
</evidence>
<dbReference type="GO" id="GO:0004674">
    <property type="term" value="F:protein serine/threonine kinase activity"/>
    <property type="evidence" value="ECO:0007669"/>
    <property type="project" value="UniProtKB-KW"/>
</dbReference>
<dbReference type="GO" id="GO:0005524">
    <property type="term" value="F:ATP binding"/>
    <property type="evidence" value="ECO:0007669"/>
    <property type="project" value="UniProtKB-UniRule"/>
</dbReference>
<dbReference type="EMBL" id="CP045737">
    <property type="protein sequence ID" value="QGG41353.1"/>
    <property type="molecule type" value="Genomic_DNA"/>
</dbReference>
<evidence type="ECO:0000313" key="11">
    <source>
        <dbReference type="EMBL" id="QGG41353.1"/>
    </source>
</evidence>
<dbReference type="Gene3D" id="3.30.200.20">
    <property type="entry name" value="Phosphorylase Kinase, domain 1"/>
    <property type="match status" value="1"/>
</dbReference>
<dbReference type="FunFam" id="3.30.200.20:FF:000035">
    <property type="entry name" value="Serine/threonine protein kinase Stk1"/>
    <property type="match status" value="1"/>
</dbReference>
<accession>A0A5Q2MI57</accession>
<keyword evidence="3" id="KW-0808">Transferase</keyword>
<dbReference type="RefSeq" id="WP_153652621.1">
    <property type="nucleotide sequence ID" value="NZ_CP045737.1"/>
</dbReference>
<gene>
    <name evidence="11" type="ORF">GEV26_08250</name>
</gene>
<dbReference type="GO" id="GO:0045717">
    <property type="term" value="P:negative regulation of fatty acid biosynthetic process"/>
    <property type="evidence" value="ECO:0007669"/>
    <property type="project" value="UniProtKB-ARBA"/>
</dbReference>
<evidence type="ECO:0000256" key="6">
    <source>
        <dbReference type="ARBA" id="ARBA00022840"/>
    </source>
</evidence>
<evidence type="ECO:0000256" key="1">
    <source>
        <dbReference type="ARBA" id="ARBA00012513"/>
    </source>
</evidence>
<evidence type="ECO:0000256" key="8">
    <source>
        <dbReference type="ARBA" id="ARBA00048679"/>
    </source>
</evidence>
<sequence length="300" mass="31843">MRPTSLLGGRYELGDVIGRGGMAVVHAGRDLRSGRRVAIKVLHRHLAKDPLFRSRFRREAQTMVGLCHPAIVCIFDTGTDVIEDGSHATVRVPFIVMEHVDGQTLRDVLRLGELTLASAVQYQLGVLSALEFSHSAGVVHCDIKPANVMITSEGAVKLVDFGIARASGDLAPMITQAQAVLGTPSYLSPEQALGETADISSDIYSAGCLLYELLTGRPPFVGDPISVAYQHVHEQPAPASTDVARLDAVLATALAKSRTDRFRSARAFSEALGSAAEGIVRGPRTAPAMSGHAEVAAVDC</sequence>
<dbReference type="AlphaFoldDB" id="A0A5Q2MI57"/>
<reference evidence="11 12" key="1">
    <citation type="submission" date="2019-11" db="EMBL/GenBank/DDBJ databases">
        <authorList>
            <person name="Li J."/>
        </authorList>
    </citation>
    <scope>NUCLEOTIDE SEQUENCE [LARGE SCALE GENOMIC DNA]</scope>
    <source>
        <strain evidence="11 12">MF47</strain>
    </source>
</reference>
<dbReference type="PROSITE" id="PS00107">
    <property type="entry name" value="PROTEIN_KINASE_ATP"/>
    <property type="match status" value="1"/>
</dbReference>
<keyword evidence="4 9" id="KW-0547">Nucleotide-binding</keyword>
<evidence type="ECO:0000256" key="9">
    <source>
        <dbReference type="PROSITE-ProRule" id="PRU10141"/>
    </source>
</evidence>
<dbReference type="InterPro" id="IPR017441">
    <property type="entry name" value="Protein_kinase_ATP_BS"/>
</dbReference>
<dbReference type="PANTHER" id="PTHR43289">
    <property type="entry name" value="MITOGEN-ACTIVATED PROTEIN KINASE KINASE KINASE 20-RELATED"/>
    <property type="match status" value="1"/>
</dbReference>
<dbReference type="SMART" id="SM00220">
    <property type="entry name" value="S_TKc"/>
    <property type="match status" value="1"/>
</dbReference>
<name>A0A5Q2MI57_9ACTN</name>
<proteinExistence type="predicted"/>
<dbReference type="FunFam" id="1.10.510.10:FF:000021">
    <property type="entry name" value="Serine/threonine protein kinase"/>
    <property type="match status" value="1"/>
</dbReference>
<keyword evidence="6 9" id="KW-0067">ATP-binding</keyword>
<dbReference type="PANTHER" id="PTHR43289:SF6">
    <property type="entry name" value="SERINE_THREONINE-PROTEIN KINASE NEKL-3"/>
    <property type="match status" value="1"/>
</dbReference>
<evidence type="ECO:0000259" key="10">
    <source>
        <dbReference type="PROSITE" id="PS50011"/>
    </source>
</evidence>
<keyword evidence="12" id="KW-1185">Reference proteome</keyword>